<evidence type="ECO:0000259" key="2">
    <source>
        <dbReference type="Pfam" id="PF09603"/>
    </source>
</evidence>
<keyword evidence="1" id="KW-0732">Signal</keyword>
<dbReference type="STRING" id="28122.SAMN02745108_01140"/>
<dbReference type="NCBIfam" id="TIGR02145">
    <property type="entry name" value="Fib_succ_major"/>
    <property type="match status" value="1"/>
</dbReference>
<evidence type="ECO:0000313" key="4">
    <source>
        <dbReference type="Proteomes" id="UP000190449"/>
    </source>
</evidence>
<dbReference type="EMBL" id="FUWU01000015">
    <property type="protein sequence ID" value="SJZ62127.1"/>
    <property type="molecule type" value="Genomic_DNA"/>
</dbReference>
<dbReference type="RefSeq" id="WP_095849516.1">
    <property type="nucleotide sequence ID" value="NZ_FUWU01000015.1"/>
</dbReference>
<name>A0A1T4M5I0_9BACT</name>
<dbReference type="Proteomes" id="UP000190449">
    <property type="component" value="Unassembled WGS sequence"/>
</dbReference>
<dbReference type="AlphaFoldDB" id="A0A1T4M5I0"/>
<dbReference type="InterPro" id="IPR011871">
    <property type="entry name" value="Fib_succ_major"/>
</dbReference>
<dbReference type="PROSITE" id="PS51257">
    <property type="entry name" value="PROKAR_LIPOPROTEIN"/>
    <property type="match status" value="1"/>
</dbReference>
<feature type="signal peptide" evidence="1">
    <location>
        <begin position="1"/>
        <end position="22"/>
    </location>
</feature>
<protein>
    <submittedName>
        <fullName evidence="3">Major paralogous domain-containing protein</fullName>
    </submittedName>
</protein>
<proteinExistence type="predicted"/>
<accession>A0A1T4M5I0</accession>
<evidence type="ECO:0000313" key="3">
    <source>
        <dbReference type="EMBL" id="SJZ62127.1"/>
    </source>
</evidence>
<feature type="chain" id="PRO_5012910824" evidence="1">
    <location>
        <begin position="23"/>
        <end position="349"/>
    </location>
</feature>
<gene>
    <name evidence="3" type="ORF">SAMN02745108_01140</name>
</gene>
<dbReference type="Pfam" id="PF09603">
    <property type="entry name" value="Fib_succ_major"/>
    <property type="match status" value="1"/>
</dbReference>
<sequence length="349" mass="36946">MTLHDFRNPIFALAILAIVFLAACGDDSGSSASGNAIPEADPNATLVSQVPVGDVYSDMTVRDANGNVVGVFDPNTGYITLSDGNVVTMNGGLILAISSNSLLPEVSSSSVEVASSSSMTEVSSSSMEVVSSSSSSSAISYGTLTDARDGQFYKTVKIGEQIWMAENLNYDYNGGTAKSYCYNDEPDSCAKYGRLYTWAAAMDSVGVFGDGGKGCGGYGVTCKATYPVRGVCPEGWHLPSDGEWQTLFKTVGGTGVAGTKLKSTSGWDDYDGKSGNGSDKYGFSVLPAGDRRVGGSYLDAGEHAFFWSSTGGSSYNAYYWYFSFDIEDVNSDYDSKHHGFSVRCLRDLN</sequence>
<organism evidence="3 4">
    <name type="scientific">Fibrobacter intestinalis</name>
    <dbReference type="NCBI Taxonomy" id="28122"/>
    <lineage>
        <taxon>Bacteria</taxon>
        <taxon>Pseudomonadati</taxon>
        <taxon>Fibrobacterota</taxon>
        <taxon>Fibrobacteria</taxon>
        <taxon>Fibrobacterales</taxon>
        <taxon>Fibrobacteraceae</taxon>
        <taxon>Fibrobacter</taxon>
    </lineage>
</organism>
<reference evidence="3 4" key="1">
    <citation type="submission" date="2017-02" db="EMBL/GenBank/DDBJ databases">
        <authorList>
            <person name="Peterson S.W."/>
        </authorList>
    </citation>
    <scope>NUCLEOTIDE SEQUENCE [LARGE SCALE GENOMIC DNA]</scope>
    <source>
        <strain evidence="3 4">ATCC 43854</strain>
    </source>
</reference>
<feature type="domain" description="Fibrobacter succinogenes major paralogous" evidence="2">
    <location>
        <begin position="156"/>
        <end position="346"/>
    </location>
</feature>
<evidence type="ECO:0000256" key="1">
    <source>
        <dbReference type="SAM" id="SignalP"/>
    </source>
</evidence>